<evidence type="ECO:0000259" key="3">
    <source>
        <dbReference type="PROSITE" id="PS51462"/>
    </source>
</evidence>
<keyword evidence="5" id="KW-1185">Reference proteome</keyword>
<evidence type="ECO:0000256" key="1">
    <source>
        <dbReference type="ARBA" id="ARBA00001946"/>
    </source>
</evidence>
<evidence type="ECO:0000313" key="4">
    <source>
        <dbReference type="EMBL" id="MDR7151319.1"/>
    </source>
</evidence>
<dbReference type="InterPro" id="IPR000086">
    <property type="entry name" value="NUDIX_hydrolase_dom"/>
</dbReference>
<dbReference type="PANTHER" id="PTHR43046:SF14">
    <property type="entry name" value="MUTT_NUDIX FAMILY PROTEIN"/>
    <property type="match status" value="1"/>
</dbReference>
<dbReference type="InterPro" id="IPR015797">
    <property type="entry name" value="NUDIX_hydrolase-like_dom_sf"/>
</dbReference>
<dbReference type="PANTHER" id="PTHR43046">
    <property type="entry name" value="GDP-MANNOSE MANNOSYL HYDROLASE"/>
    <property type="match status" value="1"/>
</dbReference>
<dbReference type="Proteomes" id="UP001265700">
    <property type="component" value="Unassembled WGS sequence"/>
</dbReference>
<gene>
    <name evidence="4" type="ORF">J2W49_003295</name>
</gene>
<reference evidence="4 5" key="1">
    <citation type="submission" date="2023-07" db="EMBL/GenBank/DDBJ databases">
        <title>Sorghum-associated microbial communities from plants grown in Nebraska, USA.</title>
        <authorList>
            <person name="Schachtman D."/>
        </authorList>
    </citation>
    <scope>NUCLEOTIDE SEQUENCE [LARGE SCALE GENOMIC DNA]</scope>
    <source>
        <strain evidence="4 5">4249</strain>
    </source>
</reference>
<evidence type="ECO:0000256" key="2">
    <source>
        <dbReference type="ARBA" id="ARBA00022801"/>
    </source>
</evidence>
<protein>
    <submittedName>
        <fullName evidence="4">8-oxo-dGTP pyrophosphatase MutT (NUDIX family)</fullName>
    </submittedName>
</protein>
<dbReference type="SUPFAM" id="SSF55811">
    <property type="entry name" value="Nudix"/>
    <property type="match status" value="1"/>
</dbReference>
<comment type="caution">
    <text evidence="4">The sequence shown here is derived from an EMBL/GenBank/DDBJ whole genome shotgun (WGS) entry which is preliminary data.</text>
</comment>
<dbReference type="CDD" id="cd04688">
    <property type="entry name" value="NUDIX_Hydrolase"/>
    <property type="match status" value="1"/>
</dbReference>
<dbReference type="RefSeq" id="WP_310318486.1">
    <property type="nucleotide sequence ID" value="NZ_JAVDWU010000007.1"/>
</dbReference>
<organism evidence="4 5">
    <name type="scientific">Hydrogenophaga palleronii</name>
    <dbReference type="NCBI Taxonomy" id="65655"/>
    <lineage>
        <taxon>Bacteria</taxon>
        <taxon>Pseudomonadati</taxon>
        <taxon>Pseudomonadota</taxon>
        <taxon>Betaproteobacteria</taxon>
        <taxon>Burkholderiales</taxon>
        <taxon>Comamonadaceae</taxon>
        <taxon>Hydrogenophaga</taxon>
    </lineage>
</organism>
<dbReference type="PROSITE" id="PS51462">
    <property type="entry name" value="NUDIX"/>
    <property type="match status" value="1"/>
</dbReference>
<proteinExistence type="predicted"/>
<keyword evidence="2" id="KW-0378">Hydrolase</keyword>
<dbReference type="Gene3D" id="3.90.79.10">
    <property type="entry name" value="Nucleoside Triphosphate Pyrophosphohydrolase"/>
    <property type="match status" value="1"/>
</dbReference>
<comment type="cofactor">
    <cofactor evidence="1">
        <name>Mg(2+)</name>
        <dbReference type="ChEBI" id="CHEBI:18420"/>
    </cofactor>
</comment>
<name>A0ABU1WQ32_9BURK</name>
<accession>A0ABU1WQ32</accession>
<dbReference type="Pfam" id="PF00293">
    <property type="entry name" value="NUDIX"/>
    <property type="match status" value="1"/>
</dbReference>
<sequence>MTEHSIQFRAAAVVVHEGFVLLHQRAGDAFWALPGGRIERGEDARSALVREMNEELSAPIDCGELLYVVENFFNHGGQPHHEIGLYFLAQFNAATPLLDKSKCHRGVEGLKRLDFQWFAPDELPALDLRPAFLRGVISQPVLAFQHLVQRC</sequence>
<feature type="domain" description="Nudix hydrolase" evidence="3">
    <location>
        <begin position="5"/>
        <end position="143"/>
    </location>
</feature>
<dbReference type="EMBL" id="JAVDWU010000007">
    <property type="protein sequence ID" value="MDR7151319.1"/>
    <property type="molecule type" value="Genomic_DNA"/>
</dbReference>
<evidence type="ECO:0000313" key="5">
    <source>
        <dbReference type="Proteomes" id="UP001265700"/>
    </source>
</evidence>